<dbReference type="HOGENOM" id="CLU_2071164_0_0_6"/>
<accession>A0A0H3FGS6</accession>
<proteinExistence type="predicted"/>
<reference evidence="1 3" key="2">
    <citation type="journal article" date="2012" name="J. Bacteriol.">
        <title>Complete Genome Sequence of Rahnella sp. Strain Y9602, a Gammaproteobacterium Isolate from Metal- and Radionuclide-Contaminated Soil.</title>
        <authorList>
            <person name="Martinez R.J."/>
            <person name="Bruce D."/>
            <person name="Detter C."/>
            <person name="Goodwin L.A."/>
            <person name="Han J."/>
            <person name="Han C.S."/>
            <person name="Held B."/>
            <person name="Land M.L."/>
            <person name="Mikhailova N."/>
            <person name="Nolan M."/>
            <person name="Pennacchio L."/>
            <person name="Pitluck S."/>
            <person name="Tapia R."/>
            <person name="Woyke T."/>
            <person name="Sobecky P.A."/>
        </authorList>
    </citation>
    <scope>NUCLEOTIDE SEQUENCE [LARGE SCALE GENOMIC DNA]</scope>
    <source>
        <strain evidence="1 3">Y9602</strain>
        <plasmid evidence="1 3">pRAHAQ01</plasmid>
    </source>
</reference>
<dbReference type="InterPro" id="IPR010862">
    <property type="entry name" value="DUF1493"/>
</dbReference>
<dbReference type="OrthoDB" id="6506976at2"/>
<dbReference type="eggNOG" id="ENOG502ZW9M">
    <property type="taxonomic scope" value="Bacteria"/>
</dbReference>
<geneLocation type="plasmid" evidence="1 3">
    <name>pRAHAQ01</name>
</geneLocation>
<dbReference type="EMBL" id="CP002506">
    <property type="protein sequence ID" value="ADW76487.1"/>
    <property type="molecule type" value="Genomic_DNA"/>
</dbReference>
<protein>
    <submittedName>
        <fullName evidence="2">DUF1493 family protein</fullName>
    </submittedName>
</protein>
<dbReference type="RefSeq" id="WP_013578168.1">
    <property type="nucleotide sequence ID" value="NC_015062.1"/>
</dbReference>
<dbReference type="GeneID" id="95420861"/>
<evidence type="ECO:0000313" key="4">
    <source>
        <dbReference type="Proteomes" id="UP001598201"/>
    </source>
</evidence>
<evidence type="ECO:0000313" key="1">
    <source>
        <dbReference type="EMBL" id="ADW76487.1"/>
    </source>
</evidence>
<dbReference type="Pfam" id="PF07377">
    <property type="entry name" value="DUF1493"/>
    <property type="match status" value="1"/>
</dbReference>
<dbReference type="KEGG" id="rah:Rahaq_4912"/>
<name>A0A0H3FGS6_RAHSY</name>
<dbReference type="AlphaFoldDB" id="A0A0H3FGS6"/>
<keyword evidence="4" id="KW-1185">Reference proteome</keyword>
<sequence>MTVNDVLEGKIIDFLEQHNHPTVFGFYNKVCGSDFSLLKLSLSEIQTDILMNDFFIQFKVKPKNYRTSNHFPEKTGVLGSLIFTLNRMQGKVTPITVRALHDAALMGVWPDYLQGKNQ</sequence>
<gene>
    <name evidence="1" type="ordered locus">Rahaq_4912</name>
    <name evidence="2" type="ORF">ACFPK4_21985</name>
</gene>
<reference evidence="2 4" key="3">
    <citation type="submission" date="2024-09" db="EMBL/GenBank/DDBJ databases">
        <title>Genomes of Rahnella.</title>
        <authorList>
            <person name="Mnguni F.C."/>
            <person name="Shin G.Y."/>
            <person name="Coutinho T."/>
        </authorList>
    </citation>
    <scope>NUCLEOTIDE SEQUENCE [LARGE SCALE GENOMIC DNA]</scope>
    <source>
        <strain evidence="2 4">20WA0057</strain>
    </source>
</reference>
<organism evidence="1 3">
    <name type="scientific">Rahnella sp. (strain Y9602)</name>
    <dbReference type="NCBI Taxonomy" id="2703885"/>
    <lineage>
        <taxon>Bacteria</taxon>
        <taxon>Pseudomonadati</taxon>
        <taxon>Pseudomonadota</taxon>
        <taxon>Gammaproteobacteria</taxon>
        <taxon>Enterobacterales</taxon>
        <taxon>Yersiniaceae</taxon>
        <taxon>Rahnella</taxon>
    </lineage>
</organism>
<evidence type="ECO:0000313" key="3">
    <source>
        <dbReference type="Proteomes" id="UP000007257"/>
    </source>
</evidence>
<dbReference type="Proteomes" id="UP000007257">
    <property type="component" value="Plasmid pRAHAQ01"/>
</dbReference>
<dbReference type="Proteomes" id="UP001598201">
    <property type="component" value="Unassembled WGS sequence"/>
</dbReference>
<evidence type="ECO:0000313" key="2">
    <source>
        <dbReference type="EMBL" id="MFD3226215.1"/>
    </source>
</evidence>
<reference evidence="3" key="1">
    <citation type="submission" date="2011-01" db="EMBL/GenBank/DDBJ databases">
        <title>Complete sequence of plasmid1 of Rahnella sp. Y9602.</title>
        <authorList>
            <consortium name="US DOE Joint Genome Institute"/>
            <person name="Lucas S."/>
            <person name="Copeland A."/>
            <person name="Lapidus A."/>
            <person name="Cheng J.-F."/>
            <person name="Goodwin L."/>
            <person name="Pitluck S."/>
            <person name="Lu M."/>
            <person name="Detter J.C."/>
            <person name="Han C."/>
            <person name="Tapia R."/>
            <person name="Land M."/>
            <person name="Hauser L."/>
            <person name="Kyrpides N."/>
            <person name="Ivanova N."/>
            <person name="Ovchinnikova G."/>
            <person name="Pagani I."/>
            <person name="Sobecky P.A."/>
            <person name="Martinez R.J."/>
            <person name="Woyke T."/>
        </authorList>
    </citation>
    <scope>NUCLEOTIDE SEQUENCE [LARGE SCALE GENOMIC DNA]</scope>
    <source>
        <strain evidence="3">Y9602</strain>
        <plasmid evidence="3">pRAHAQ01</plasmid>
    </source>
</reference>
<keyword evidence="1" id="KW-0614">Plasmid</keyword>
<dbReference type="EMBL" id="JBHUCJ010000077">
    <property type="protein sequence ID" value="MFD3226215.1"/>
    <property type="molecule type" value="Genomic_DNA"/>
</dbReference>